<protein>
    <submittedName>
        <fullName evidence="1">Uncharacterized protein</fullName>
    </submittedName>
</protein>
<comment type="caution">
    <text evidence="1">The sequence shown here is derived from an EMBL/GenBank/DDBJ whole genome shotgun (WGS) entry which is preliminary data.</text>
</comment>
<evidence type="ECO:0000313" key="1">
    <source>
        <dbReference type="EMBL" id="MFC4078009.1"/>
    </source>
</evidence>
<sequence>MNQKEQEALRKAFGWNNPVFDLLQQGENDTYRVTDAKSSFALRRYRPCRFRSYSGPC</sequence>
<evidence type="ECO:0000313" key="2">
    <source>
        <dbReference type="Proteomes" id="UP001595843"/>
    </source>
</evidence>
<dbReference type="RefSeq" id="WP_380705841.1">
    <property type="nucleotide sequence ID" value="NZ_JBHSAP010000018.1"/>
</dbReference>
<gene>
    <name evidence="1" type="ORF">ACFOUO_14495</name>
</gene>
<dbReference type="Proteomes" id="UP001595843">
    <property type="component" value="Unassembled WGS sequence"/>
</dbReference>
<organism evidence="1 2">
    <name type="scientific">Salinithrix halophila</name>
    <dbReference type="NCBI Taxonomy" id="1485204"/>
    <lineage>
        <taxon>Bacteria</taxon>
        <taxon>Bacillati</taxon>
        <taxon>Bacillota</taxon>
        <taxon>Bacilli</taxon>
        <taxon>Bacillales</taxon>
        <taxon>Thermoactinomycetaceae</taxon>
        <taxon>Salinithrix</taxon>
    </lineage>
</organism>
<keyword evidence="2" id="KW-1185">Reference proteome</keyword>
<name>A0ABV8JKZ4_9BACL</name>
<proteinExistence type="predicted"/>
<reference evidence="2" key="1">
    <citation type="journal article" date="2019" name="Int. J. Syst. Evol. Microbiol.">
        <title>The Global Catalogue of Microorganisms (GCM) 10K type strain sequencing project: providing services to taxonomists for standard genome sequencing and annotation.</title>
        <authorList>
            <consortium name="The Broad Institute Genomics Platform"/>
            <consortium name="The Broad Institute Genome Sequencing Center for Infectious Disease"/>
            <person name="Wu L."/>
            <person name="Ma J."/>
        </authorList>
    </citation>
    <scope>NUCLEOTIDE SEQUENCE [LARGE SCALE GENOMIC DNA]</scope>
    <source>
        <strain evidence="2">IBRC-M 10813</strain>
    </source>
</reference>
<accession>A0ABV8JKZ4</accession>
<dbReference type="EMBL" id="JBHSAP010000018">
    <property type="protein sequence ID" value="MFC4078009.1"/>
    <property type="molecule type" value="Genomic_DNA"/>
</dbReference>